<evidence type="ECO:0000256" key="12">
    <source>
        <dbReference type="HAMAP-Rule" id="MF_01398"/>
    </source>
</evidence>
<dbReference type="PANTHER" id="PTHR33445:SF2">
    <property type="entry name" value="ATP SYNTHASE SUBUNIT B', CHLOROPLASTIC"/>
    <property type="match status" value="1"/>
</dbReference>
<evidence type="ECO:0000313" key="16">
    <source>
        <dbReference type="Proteomes" id="UP000034349"/>
    </source>
</evidence>
<keyword evidence="12" id="KW-1003">Cell membrane</keyword>
<evidence type="ECO:0000256" key="10">
    <source>
        <dbReference type="ARBA" id="ARBA00025198"/>
    </source>
</evidence>
<dbReference type="InterPro" id="IPR002146">
    <property type="entry name" value="ATP_synth_b/b'su_bac/chlpt"/>
</dbReference>
<dbReference type="Proteomes" id="UP000034349">
    <property type="component" value="Unassembled WGS sequence"/>
</dbReference>
<comment type="subcellular location">
    <subcellularLocation>
        <location evidence="12">Cell membrane</location>
        <topology evidence="12">Single-pass membrane protein</topology>
    </subcellularLocation>
    <subcellularLocation>
        <location evidence="11">Endomembrane system</location>
        <topology evidence="11">Single-pass membrane protein</topology>
    </subcellularLocation>
</comment>
<dbReference type="Pfam" id="PF00430">
    <property type="entry name" value="ATP-synt_B"/>
    <property type="match status" value="1"/>
</dbReference>
<dbReference type="EMBL" id="LBOK01000017">
    <property type="protein sequence ID" value="KKP36501.1"/>
    <property type="molecule type" value="Genomic_DNA"/>
</dbReference>
<evidence type="ECO:0000256" key="8">
    <source>
        <dbReference type="ARBA" id="ARBA00023136"/>
    </source>
</evidence>
<feature type="transmembrane region" description="Helical" evidence="12">
    <location>
        <begin position="12"/>
        <end position="30"/>
    </location>
</feature>
<evidence type="ECO:0000256" key="2">
    <source>
        <dbReference type="ARBA" id="ARBA00022448"/>
    </source>
</evidence>
<dbReference type="PATRIC" id="fig|1618475.3.peg.238"/>
<keyword evidence="2 12" id="KW-0813">Transport</keyword>
<keyword evidence="14" id="KW-0175">Coiled coil</keyword>
<gene>
    <name evidence="12" type="primary">atpF</name>
    <name evidence="15" type="ORF">UR23_C0017G0008</name>
</gene>
<keyword evidence="7 12" id="KW-0406">Ion transport</keyword>
<keyword evidence="3 12" id="KW-0138">CF(0)</keyword>
<dbReference type="GO" id="GO:0012505">
    <property type="term" value="C:endomembrane system"/>
    <property type="evidence" value="ECO:0007669"/>
    <property type="project" value="UniProtKB-SubCell"/>
</dbReference>
<accession>A0A0F9ZCI9</accession>
<keyword evidence="9 12" id="KW-0066">ATP synthesis</keyword>
<dbReference type="GO" id="GO:0046961">
    <property type="term" value="F:proton-transporting ATPase activity, rotational mechanism"/>
    <property type="evidence" value="ECO:0007669"/>
    <property type="project" value="TreeGrafter"/>
</dbReference>
<dbReference type="AlphaFoldDB" id="A0A0F9ZCI9"/>
<evidence type="ECO:0000256" key="14">
    <source>
        <dbReference type="SAM" id="Coils"/>
    </source>
</evidence>
<keyword evidence="5 12" id="KW-0375">Hydrogen ion transport</keyword>
<proteinExistence type="inferred from homology"/>
<dbReference type="PANTHER" id="PTHR33445">
    <property type="entry name" value="ATP SYNTHASE SUBUNIT B', CHLOROPLASTIC"/>
    <property type="match status" value="1"/>
</dbReference>
<dbReference type="GO" id="GO:0005886">
    <property type="term" value="C:plasma membrane"/>
    <property type="evidence" value="ECO:0007669"/>
    <property type="project" value="UniProtKB-SubCell"/>
</dbReference>
<evidence type="ECO:0000256" key="1">
    <source>
        <dbReference type="ARBA" id="ARBA00005513"/>
    </source>
</evidence>
<comment type="function">
    <text evidence="10 12">F(1)F(0) ATP synthase produces ATP from ADP in the presence of a proton or sodium gradient. F-type ATPases consist of two structural domains, F(1) containing the extramembraneous catalytic core and F(0) containing the membrane proton channel, linked together by a central stalk and a peripheral stalk. During catalysis, ATP synthesis in the catalytic domain of F(1) is coupled via a rotary mechanism of the central stalk subunits to proton translocation.</text>
</comment>
<dbReference type="CDD" id="cd06503">
    <property type="entry name" value="ATP-synt_Fo_b"/>
    <property type="match status" value="1"/>
</dbReference>
<dbReference type="InterPro" id="IPR005864">
    <property type="entry name" value="ATP_synth_F0_bsu_bac"/>
</dbReference>
<evidence type="ECO:0000256" key="7">
    <source>
        <dbReference type="ARBA" id="ARBA00023065"/>
    </source>
</evidence>
<evidence type="ECO:0000256" key="11">
    <source>
        <dbReference type="ARBA" id="ARBA00037847"/>
    </source>
</evidence>
<evidence type="ECO:0000256" key="5">
    <source>
        <dbReference type="ARBA" id="ARBA00022781"/>
    </source>
</evidence>
<evidence type="ECO:0000256" key="9">
    <source>
        <dbReference type="ARBA" id="ARBA00023310"/>
    </source>
</evidence>
<evidence type="ECO:0000256" key="3">
    <source>
        <dbReference type="ARBA" id="ARBA00022547"/>
    </source>
</evidence>
<dbReference type="GO" id="GO:0046933">
    <property type="term" value="F:proton-transporting ATP synthase activity, rotational mechanism"/>
    <property type="evidence" value="ECO:0007669"/>
    <property type="project" value="UniProtKB-UniRule"/>
</dbReference>
<keyword evidence="4 12" id="KW-0812">Transmembrane</keyword>
<dbReference type="HAMAP" id="MF_01398">
    <property type="entry name" value="ATP_synth_b_bprime"/>
    <property type="match status" value="1"/>
</dbReference>
<name>A0A0F9ZCI9_9BACT</name>
<comment type="subunit">
    <text evidence="12">F-type ATPases have 2 components, F(1) - the catalytic core - and F(0) - the membrane proton channel. F(1) has five subunits: alpha(3), beta(3), gamma(1), delta(1), epsilon(1). F(0) has three main subunits: a(1), b(2) and c(10-14). The alpha and beta chains form an alternating ring which encloses part of the gamma chain. F(1) is attached to F(0) by a central stalk formed by the gamma and epsilon chains, while a peripheral stalk is formed by the delta and b chains.</text>
</comment>
<evidence type="ECO:0000256" key="4">
    <source>
        <dbReference type="ARBA" id="ARBA00022692"/>
    </source>
</evidence>
<dbReference type="NCBIfam" id="TIGR01144">
    <property type="entry name" value="ATP_synt_b"/>
    <property type="match status" value="1"/>
</dbReference>
<reference evidence="15 16" key="1">
    <citation type="journal article" date="2015" name="Nature">
        <title>rRNA introns, odd ribosomes, and small enigmatic genomes across a large radiation of phyla.</title>
        <authorList>
            <person name="Brown C.T."/>
            <person name="Hug L.A."/>
            <person name="Thomas B.C."/>
            <person name="Sharon I."/>
            <person name="Castelle C.J."/>
            <person name="Singh A."/>
            <person name="Wilkins M.J."/>
            <person name="Williams K.H."/>
            <person name="Banfield J.F."/>
        </authorList>
    </citation>
    <scope>NUCLEOTIDE SEQUENCE [LARGE SCALE GENOMIC DNA]</scope>
</reference>
<feature type="coiled-coil region" evidence="14">
    <location>
        <begin position="55"/>
        <end position="94"/>
    </location>
</feature>
<organism evidence="15 16">
    <name type="scientific">Candidatus Roizmanbacteria bacterium GW2011_GWA2_32_13</name>
    <dbReference type="NCBI Taxonomy" id="1618475"/>
    <lineage>
        <taxon>Bacteria</taxon>
        <taxon>Candidatus Roizmaniibacteriota</taxon>
    </lineage>
</organism>
<comment type="caution">
    <text evidence="15">The sequence shown here is derived from an EMBL/GenBank/DDBJ whole genome shotgun (WGS) entry which is preliminary data.</text>
</comment>
<dbReference type="GO" id="GO:0045259">
    <property type="term" value="C:proton-transporting ATP synthase complex"/>
    <property type="evidence" value="ECO:0007669"/>
    <property type="project" value="UniProtKB-KW"/>
</dbReference>
<evidence type="ECO:0000256" key="6">
    <source>
        <dbReference type="ARBA" id="ARBA00022989"/>
    </source>
</evidence>
<evidence type="ECO:0000256" key="13">
    <source>
        <dbReference type="RuleBase" id="RU003848"/>
    </source>
</evidence>
<comment type="similarity">
    <text evidence="1 12 13">Belongs to the ATPase B chain family.</text>
</comment>
<dbReference type="InterPro" id="IPR050059">
    <property type="entry name" value="ATP_synthase_B_chain"/>
</dbReference>
<keyword evidence="6 12" id="KW-1133">Transmembrane helix</keyword>
<sequence length="165" mass="18646">MEELIIKLGIDWKLLIAQIINFGLLIFLLYKFTYGPIIKFLEVRSKKIAEGILNAEEMEKRKQEIEKIGKEIAQKAQEKANELLKKSKELAEKEHTKVILEAQDKVKKVIAEAKANIVNEKELAIAEAKTELGGLVLIAIKKVLGKNIDAGIDKDIIEESIKELK</sequence>
<evidence type="ECO:0000313" key="15">
    <source>
        <dbReference type="EMBL" id="KKP36501.1"/>
    </source>
</evidence>
<protein>
    <recommendedName>
        <fullName evidence="12">ATP synthase subunit b</fullName>
    </recommendedName>
    <alternativeName>
        <fullName evidence="12">ATP synthase F(0) sector subunit b</fullName>
    </alternativeName>
    <alternativeName>
        <fullName evidence="12">ATPase subunit I</fullName>
    </alternativeName>
    <alternativeName>
        <fullName evidence="12">F-type ATPase subunit b</fullName>
        <shortName evidence="12">F-ATPase subunit b</shortName>
    </alternativeName>
</protein>
<comment type="function">
    <text evidence="12">Component of the F(0) channel, it forms part of the peripheral stalk, linking F(1) to F(0).</text>
</comment>
<keyword evidence="8 12" id="KW-0472">Membrane</keyword>